<feature type="compositionally biased region" description="Basic and acidic residues" evidence="1">
    <location>
        <begin position="68"/>
        <end position="81"/>
    </location>
</feature>
<dbReference type="InterPro" id="IPR056116">
    <property type="entry name" value="DUF7699"/>
</dbReference>
<evidence type="ECO:0000259" key="2">
    <source>
        <dbReference type="PROSITE" id="PS50800"/>
    </source>
</evidence>
<feature type="compositionally biased region" description="Acidic residues" evidence="1">
    <location>
        <begin position="54"/>
        <end position="67"/>
    </location>
</feature>
<feature type="region of interest" description="Disordered" evidence="1">
    <location>
        <begin position="1"/>
        <end position="88"/>
    </location>
</feature>
<evidence type="ECO:0000313" key="3">
    <source>
        <dbReference type="EMBL" id="KAA8531723.1"/>
    </source>
</evidence>
<dbReference type="Gene3D" id="1.10.720.30">
    <property type="entry name" value="SAP domain"/>
    <property type="match status" value="1"/>
</dbReference>
<accession>A0A5J5AL70</accession>
<dbReference type="InterPro" id="IPR036361">
    <property type="entry name" value="SAP_dom_sf"/>
</dbReference>
<feature type="region of interest" description="Disordered" evidence="1">
    <location>
        <begin position="260"/>
        <end position="347"/>
    </location>
</feature>
<dbReference type="Proteomes" id="UP000325577">
    <property type="component" value="Linkage Group LG2"/>
</dbReference>
<feature type="compositionally biased region" description="Acidic residues" evidence="1">
    <location>
        <begin position="18"/>
        <end position="46"/>
    </location>
</feature>
<dbReference type="Pfam" id="PF02037">
    <property type="entry name" value="SAP"/>
    <property type="match status" value="1"/>
</dbReference>
<feature type="compositionally biased region" description="Basic residues" evidence="1">
    <location>
        <begin position="262"/>
        <end position="276"/>
    </location>
</feature>
<reference evidence="3 4" key="1">
    <citation type="submission" date="2019-09" db="EMBL/GenBank/DDBJ databases">
        <title>A chromosome-level genome assembly of the Chinese tupelo Nyssa sinensis.</title>
        <authorList>
            <person name="Yang X."/>
            <person name="Kang M."/>
            <person name="Yang Y."/>
            <person name="Xiong H."/>
            <person name="Wang M."/>
            <person name="Zhang Z."/>
            <person name="Wang Z."/>
            <person name="Wu H."/>
            <person name="Ma T."/>
            <person name="Liu J."/>
            <person name="Xi Z."/>
        </authorList>
    </citation>
    <scope>NUCLEOTIDE SEQUENCE [LARGE SCALE GENOMIC DNA]</scope>
    <source>
        <strain evidence="3">J267</strain>
        <tissue evidence="3">Leaf</tissue>
    </source>
</reference>
<dbReference type="Pfam" id="PF24766">
    <property type="entry name" value="DUF7699"/>
    <property type="match status" value="1"/>
</dbReference>
<proteinExistence type="predicted"/>
<dbReference type="OrthoDB" id="690722at2759"/>
<dbReference type="SUPFAM" id="SSF68906">
    <property type="entry name" value="SAP domain"/>
    <property type="match status" value="1"/>
</dbReference>
<keyword evidence="4" id="KW-1185">Reference proteome</keyword>
<gene>
    <name evidence="3" type="ORF">F0562_006560</name>
</gene>
<dbReference type="PANTHER" id="PTHR35323:SF2">
    <property type="entry name" value="SAP DOMAIN-CONTAINING PROTEIN"/>
    <property type="match status" value="1"/>
</dbReference>
<evidence type="ECO:0000313" key="4">
    <source>
        <dbReference type="Proteomes" id="UP000325577"/>
    </source>
</evidence>
<dbReference type="PANTHER" id="PTHR35323">
    <property type="entry name" value="SAP DOMAIN-CONTAINING PROTEIN"/>
    <property type="match status" value="1"/>
</dbReference>
<feature type="domain" description="SAP" evidence="2">
    <location>
        <begin position="106"/>
        <end position="140"/>
    </location>
</feature>
<feature type="compositionally biased region" description="Basic residues" evidence="1">
    <location>
        <begin position="1"/>
        <end position="10"/>
    </location>
</feature>
<organism evidence="3 4">
    <name type="scientific">Nyssa sinensis</name>
    <dbReference type="NCBI Taxonomy" id="561372"/>
    <lineage>
        <taxon>Eukaryota</taxon>
        <taxon>Viridiplantae</taxon>
        <taxon>Streptophyta</taxon>
        <taxon>Embryophyta</taxon>
        <taxon>Tracheophyta</taxon>
        <taxon>Spermatophyta</taxon>
        <taxon>Magnoliopsida</taxon>
        <taxon>eudicotyledons</taxon>
        <taxon>Gunneridae</taxon>
        <taxon>Pentapetalae</taxon>
        <taxon>asterids</taxon>
        <taxon>Cornales</taxon>
        <taxon>Nyssaceae</taxon>
        <taxon>Nyssa</taxon>
    </lineage>
</organism>
<dbReference type="InterPro" id="IPR003034">
    <property type="entry name" value="SAP_dom"/>
</dbReference>
<dbReference type="PROSITE" id="PS50800">
    <property type="entry name" value="SAP"/>
    <property type="match status" value="1"/>
</dbReference>
<feature type="compositionally biased region" description="Polar residues" evidence="1">
    <location>
        <begin position="322"/>
        <end position="347"/>
    </location>
</feature>
<dbReference type="EMBL" id="CM018043">
    <property type="protein sequence ID" value="KAA8531723.1"/>
    <property type="molecule type" value="Genomic_DNA"/>
</dbReference>
<evidence type="ECO:0000256" key="1">
    <source>
        <dbReference type="SAM" id="MobiDB-lite"/>
    </source>
</evidence>
<name>A0A5J5AL70_9ASTE</name>
<protein>
    <recommendedName>
        <fullName evidence="2">SAP domain-containing protein</fullName>
    </recommendedName>
</protein>
<dbReference type="AlphaFoldDB" id="A0A5J5AL70"/>
<sequence>MVDRKGKKRTLISIASSSEEEEDEQSEEESEESDDNDEEYEEDGDETCASTSCGDDDDDDDGDASEWSDDKGDESDNQKDDESSDLDDKDSLCDRVIRLLQGRGDLQELNLKDCKAYLQKHGLRTTGTKAECVQRIKEHWRIKDGNGEALYPRSSFTINCTGDACRGDVVLFTQKVYEKFDKMTRKGNLQGKRTIAGRIVKESYGAAKQQHTFTVEVLWSKGIRKLPPLFSLLVKGRNLYKLKTFRQVWKNEAERSKVLAEKHKRGAAARHKRAMKKTWSTNGGAKRQKHIHHERPSQMRRATKRQRAKRVDGQKASKRPAKSNSRQKASSIGQVNMKKSTRVPNSYGTHQNLTHPIMNRDPTFQSNAYPPQNYLQSHFKFHHQGAPLGFPSYEVGSTSSRMRLPHFRPYAGAYTMPASQHLGFNDECLHTTYTQPSYEHEPRNINHLQRPMNIYHSQNAFSMRRETYGQWNNRF</sequence>